<feature type="domain" description="HIT-type" evidence="2">
    <location>
        <begin position="10"/>
        <end position="43"/>
    </location>
</feature>
<dbReference type="PANTHER" id="PTHR15555">
    <property type="entry name" value="ZINC FINGER HIT DOMAIN CONTAINING PROTEIN 2 PROTEIN FON -RELATED"/>
    <property type="match status" value="1"/>
</dbReference>
<dbReference type="InterPro" id="IPR007529">
    <property type="entry name" value="Znf_HIT"/>
</dbReference>
<dbReference type="EMBL" id="JAHLQT010034856">
    <property type="protein sequence ID" value="KAG7158503.1"/>
    <property type="molecule type" value="Genomic_DNA"/>
</dbReference>
<dbReference type="Pfam" id="PF21373">
    <property type="entry name" value="ZNHIT3_C"/>
    <property type="match status" value="1"/>
</dbReference>
<organism evidence="3 4">
    <name type="scientific">Homarus americanus</name>
    <name type="common">American lobster</name>
    <dbReference type="NCBI Taxonomy" id="6706"/>
    <lineage>
        <taxon>Eukaryota</taxon>
        <taxon>Metazoa</taxon>
        <taxon>Ecdysozoa</taxon>
        <taxon>Arthropoda</taxon>
        <taxon>Crustacea</taxon>
        <taxon>Multicrustacea</taxon>
        <taxon>Malacostraca</taxon>
        <taxon>Eumalacostraca</taxon>
        <taxon>Eucarida</taxon>
        <taxon>Decapoda</taxon>
        <taxon>Pleocyemata</taxon>
        <taxon>Astacidea</taxon>
        <taxon>Nephropoidea</taxon>
        <taxon>Nephropidae</taxon>
        <taxon>Homarus</taxon>
    </lineage>
</organism>
<keyword evidence="1" id="KW-0863">Zinc-finger</keyword>
<sequence length="150" mass="16845">MEVANSVNICQVCTEATSKYKCPKCRLKYCSVACYKVHSQDECRVSPPEPSVVIEFDTKGNISSQRVLFPTDDTVMPQTLEKLRDSRILKTLLKNPHLRDVIKEVDSARNTDAVIQRAMMEPIFTEFADVCLSLTEPAEEDVDLESGDDA</sequence>
<accession>A0A8J5JPP0</accession>
<name>A0A8J5JPP0_HOMAM</name>
<keyword evidence="1" id="KW-0862">Zinc</keyword>
<dbReference type="CDD" id="cd23024">
    <property type="entry name" value="zf-HIT_ZNHIT2-3"/>
    <property type="match status" value="1"/>
</dbReference>
<keyword evidence="4" id="KW-1185">Reference proteome</keyword>
<dbReference type="InterPro" id="IPR048371">
    <property type="entry name" value="ZNHIT3_C"/>
</dbReference>
<evidence type="ECO:0000259" key="2">
    <source>
        <dbReference type="PROSITE" id="PS51083"/>
    </source>
</evidence>
<dbReference type="Pfam" id="PF04438">
    <property type="entry name" value="zf-HIT"/>
    <property type="match status" value="1"/>
</dbReference>
<comment type="caution">
    <text evidence="3">The sequence shown here is derived from an EMBL/GenBank/DDBJ whole genome shotgun (WGS) entry which is preliminary data.</text>
</comment>
<dbReference type="PROSITE" id="PS51083">
    <property type="entry name" value="ZF_HIT"/>
    <property type="match status" value="1"/>
</dbReference>
<evidence type="ECO:0000256" key="1">
    <source>
        <dbReference type="PROSITE-ProRule" id="PRU00453"/>
    </source>
</evidence>
<dbReference type="OrthoDB" id="18412at2759"/>
<dbReference type="InterPro" id="IPR039646">
    <property type="entry name" value="ZNHIT2"/>
</dbReference>
<evidence type="ECO:0000313" key="3">
    <source>
        <dbReference type="EMBL" id="KAG7158503.1"/>
    </source>
</evidence>
<dbReference type="AlphaFoldDB" id="A0A8J5JPP0"/>
<dbReference type="PANTHER" id="PTHR15555:SF0">
    <property type="entry name" value="ZINC FINGER HIT DOMAIN-CONTAINING PROTEIN 2"/>
    <property type="match status" value="1"/>
</dbReference>
<reference evidence="3" key="1">
    <citation type="journal article" date="2021" name="Sci. Adv.">
        <title>The American lobster genome reveals insights on longevity, neural, and immune adaptations.</title>
        <authorList>
            <person name="Polinski J.M."/>
            <person name="Zimin A.V."/>
            <person name="Clark K.F."/>
            <person name="Kohn A.B."/>
            <person name="Sadowski N."/>
            <person name="Timp W."/>
            <person name="Ptitsyn A."/>
            <person name="Khanna P."/>
            <person name="Romanova D.Y."/>
            <person name="Williams P."/>
            <person name="Greenwood S.J."/>
            <person name="Moroz L.L."/>
            <person name="Walt D.R."/>
            <person name="Bodnar A.G."/>
        </authorList>
    </citation>
    <scope>NUCLEOTIDE SEQUENCE</scope>
    <source>
        <strain evidence="3">GMGI-L3</strain>
    </source>
</reference>
<evidence type="ECO:0000313" key="4">
    <source>
        <dbReference type="Proteomes" id="UP000747542"/>
    </source>
</evidence>
<dbReference type="GO" id="GO:0008270">
    <property type="term" value="F:zinc ion binding"/>
    <property type="evidence" value="ECO:0007669"/>
    <property type="project" value="UniProtKB-UniRule"/>
</dbReference>
<keyword evidence="1" id="KW-0479">Metal-binding</keyword>
<proteinExistence type="predicted"/>
<protein>
    <submittedName>
        <fullName evidence="3">Zinc finger HIT domain-containing protein 3-like</fullName>
    </submittedName>
</protein>
<gene>
    <name evidence="3" type="primary">Znhit3-L</name>
    <name evidence="3" type="ORF">Hamer_G021054</name>
</gene>
<dbReference type="Proteomes" id="UP000747542">
    <property type="component" value="Unassembled WGS sequence"/>
</dbReference>